<sequence>MTVLPAGPAPGALAPSRYRSPIQYDEVAAEVPVGVVVPFDFALDWEYWRWLPAGVALHFSRTPFLQRDAGMYLARSVSRPSTVDRVARTLRAVHPAAMLYACTSGSFVGGVAGEAALREAMHTAGCARAVTSSGAAVAALRLAGAERVAVATPYSGSLTRHLVSFLDEAGIGVASADYLGLHRGIASVSQSTIIDLVRQAGSSGADAVFVSCTSLRTYGTVSQLEGELGIPVFTSNQVSLWAVLVAAGVLPRPADAPDPGWVLGGGDPMARSTRILMDGAASADALLFG</sequence>
<evidence type="ECO:0008006" key="3">
    <source>
        <dbReference type="Google" id="ProtNLM"/>
    </source>
</evidence>
<dbReference type="PANTHER" id="PTHR40267">
    <property type="entry name" value="BLR3294 PROTEIN"/>
    <property type="match status" value="1"/>
</dbReference>
<accession>A0AAF0BUA4</accession>
<gene>
    <name evidence="1" type="ORF">PO878_02760</name>
</gene>
<dbReference type="KEGG" id="ima:PO878_02760"/>
<dbReference type="RefSeq" id="WP_272737163.1">
    <property type="nucleotide sequence ID" value="NZ_CP116942.1"/>
</dbReference>
<proteinExistence type="predicted"/>
<evidence type="ECO:0000313" key="1">
    <source>
        <dbReference type="EMBL" id="WCO67642.1"/>
    </source>
</evidence>
<dbReference type="EMBL" id="CP116942">
    <property type="protein sequence ID" value="WCO67642.1"/>
    <property type="molecule type" value="Genomic_DNA"/>
</dbReference>
<dbReference type="InterPro" id="IPR053714">
    <property type="entry name" value="Iso_Racemase_Enz_sf"/>
</dbReference>
<name>A0AAF0BUA4_9ACTN</name>
<dbReference type="Pfam" id="PF17645">
    <property type="entry name" value="Amdase"/>
    <property type="match status" value="1"/>
</dbReference>
<protein>
    <recommendedName>
        <fullName evidence="3">Maleate isomerase</fullName>
    </recommendedName>
</protein>
<dbReference type="Gene3D" id="3.40.50.12500">
    <property type="match status" value="1"/>
</dbReference>
<organism evidence="1 2">
    <name type="scientific">Iamia majanohamensis</name>
    <dbReference type="NCBI Taxonomy" id="467976"/>
    <lineage>
        <taxon>Bacteria</taxon>
        <taxon>Bacillati</taxon>
        <taxon>Actinomycetota</taxon>
        <taxon>Acidimicrobiia</taxon>
        <taxon>Acidimicrobiales</taxon>
        <taxon>Iamiaceae</taxon>
        <taxon>Iamia</taxon>
    </lineage>
</organism>
<dbReference type="InterPro" id="IPR026286">
    <property type="entry name" value="MaiA/AMDase"/>
</dbReference>
<dbReference type="Proteomes" id="UP001216390">
    <property type="component" value="Chromosome"/>
</dbReference>
<reference evidence="1" key="1">
    <citation type="submission" date="2023-01" db="EMBL/GenBank/DDBJ databases">
        <title>The diversity of Class Acidimicrobiia in South China Sea sediment environments and the proposal of Iamia marina sp. nov., a novel species of the genus Iamia.</title>
        <authorList>
            <person name="He Y."/>
            <person name="Tian X."/>
        </authorList>
    </citation>
    <scope>NUCLEOTIDE SEQUENCE</scope>
    <source>
        <strain evidence="1">DSM 19957</strain>
    </source>
</reference>
<dbReference type="PANTHER" id="PTHR40267:SF1">
    <property type="entry name" value="BLR3294 PROTEIN"/>
    <property type="match status" value="1"/>
</dbReference>
<keyword evidence="2" id="KW-1185">Reference proteome</keyword>
<evidence type="ECO:0000313" key="2">
    <source>
        <dbReference type="Proteomes" id="UP001216390"/>
    </source>
</evidence>
<dbReference type="AlphaFoldDB" id="A0AAF0BUA4"/>